<proteinExistence type="predicted"/>
<accession>A0A9X8QZN5</accession>
<comment type="caution">
    <text evidence="1">The sequence shown here is derived from an EMBL/GenBank/DDBJ whole genome shotgun (WGS) entry which is preliminary data.</text>
</comment>
<dbReference type="RefSeq" id="WP_143179769.1">
    <property type="nucleotide sequence ID" value="NZ_FRBK01000026.1"/>
</dbReference>
<evidence type="ECO:0000313" key="1">
    <source>
        <dbReference type="EMBL" id="SHN24809.1"/>
    </source>
</evidence>
<sequence>MPQNPYEVRIYKWKPMGDYRYDDPAHKLHKTHSLKYKGFRPYLVAKGIPAASIEYSFKLDEIGQAAVSIPLDGADEWQPELKKLAGIEPYKYCIGIVRKSEDWDTRQESYLAWAGIIWNMRMDLSTRLLQINARDFMSFFETRHHTGTAKSKEQIELIRSQINVANTNWGINVEPNHLVNTGRSYDWNAQPGEWRESARDMYDMADDLSGFFLAMDSARANMDRPDEYLRCWLKNTPNRTPRWAIGRDGKPLPTLKDRVNCEIPEIYFDGTQMTNVSYAIGRSGNLPIRRRKDNLILRRELPVRDVVGRYDRIADAKALDSRAETQLAFGNKGIRVPRIITYPSAYQDPQTLNPNLGVKINVEADTGFMVIKEPFVVTENHVHVEGDGTDRCELTLVQESLFKKGQWT</sequence>
<name>A0A9X8QZN5_9ACTN</name>
<dbReference type="AlphaFoldDB" id="A0A9X8QZN5"/>
<dbReference type="EMBL" id="FRBK01000026">
    <property type="protein sequence ID" value="SHN24809.1"/>
    <property type="molecule type" value="Genomic_DNA"/>
</dbReference>
<gene>
    <name evidence="1" type="ORF">SAMN05216268_126140</name>
</gene>
<protein>
    <submittedName>
        <fullName evidence="1">Uncharacterized protein</fullName>
    </submittedName>
</protein>
<reference evidence="2" key="1">
    <citation type="submission" date="2016-11" db="EMBL/GenBank/DDBJ databases">
        <authorList>
            <person name="Jaros S."/>
            <person name="Januszkiewicz K."/>
            <person name="Wedrychowicz H."/>
        </authorList>
    </citation>
    <scope>NUCLEOTIDE SEQUENCE [LARGE SCALE GENOMIC DNA]</scope>
    <source>
        <strain evidence="2">CGMCC 4.3555</strain>
    </source>
</reference>
<evidence type="ECO:0000313" key="2">
    <source>
        <dbReference type="Proteomes" id="UP000184388"/>
    </source>
</evidence>
<organism evidence="1 2">
    <name type="scientific">Streptomyces yunnanensis</name>
    <dbReference type="NCBI Taxonomy" id="156453"/>
    <lineage>
        <taxon>Bacteria</taxon>
        <taxon>Bacillati</taxon>
        <taxon>Actinomycetota</taxon>
        <taxon>Actinomycetes</taxon>
        <taxon>Kitasatosporales</taxon>
        <taxon>Streptomycetaceae</taxon>
        <taxon>Streptomyces</taxon>
    </lineage>
</organism>
<dbReference type="Proteomes" id="UP000184388">
    <property type="component" value="Unassembled WGS sequence"/>
</dbReference>